<evidence type="ECO:0000313" key="1">
    <source>
        <dbReference type="EMBL" id="MBR8644360.1"/>
    </source>
</evidence>
<evidence type="ECO:0000313" key="2">
    <source>
        <dbReference type="Proteomes" id="UP000680045"/>
    </source>
</evidence>
<comment type="caution">
    <text evidence="1">The sequence shown here is derived from an EMBL/GenBank/DDBJ whole genome shotgun (WGS) entry which is preliminary data.</text>
</comment>
<sequence length="65" mass="7315">MKYNKEMLQKTHIKKGSGPSSLSFVKLMRMTDSGMFIVNAGYSCLYPNCLYSSGFLTILTFTGYL</sequence>
<proteinExistence type="predicted"/>
<dbReference type="AlphaFoldDB" id="A0A941FHI9"/>
<name>A0A941FHI9_9BACI</name>
<protein>
    <submittedName>
        <fullName evidence="1">Uncharacterized protein</fullName>
    </submittedName>
</protein>
<accession>A0A941FHI9</accession>
<gene>
    <name evidence="1" type="ORF">KEH51_06025</name>
</gene>
<dbReference type="Proteomes" id="UP000680045">
    <property type="component" value="Unassembled WGS sequence"/>
</dbReference>
<organism evidence="1 2">
    <name type="scientific">Peribacillus frigoritolerans</name>
    <dbReference type="NCBI Taxonomy" id="450367"/>
    <lineage>
        <taxon>Bacteria</taxon>
        <taxon>Bacillati</taxon>
        <taxon>Bacillota</taxon>
        <taxon>Bacilli</taxon>
        <taxon>Bacillales</taxon>
        <taxon>Bacillaceae</taxon>
        <taxon>Peribacillus</taxon>
    </lineage>
</organism>
<reference evidence="1" key="1">
    <citation type="submission" date="2021-04" db="EMBL/GenBank/DDBJ databases">
        <title>Whole genome sequencing of Enterococci isolates from hospitalized patients.</title>
        <authorList>
            <person name="Ogoti B.M."/>
            <person name="Onyambu F.G."/>
        </authorList>
    </citation>
    <scope>NUCLEOTIDE SEQUENCE</scope>
    <source>
        <strain evidence="1">242</strain>
    </source>
</reference>
<dbReference type="EMBL" id="JAGTPW010000007">
    <property type="protein sequence ID" value="MBR8644360.1"/>
    <property type="molecule type" value="Genomic_DNA"/>
</dbReference>